<protein>
    <submittedName>
        <fullName evidence="2">Uncharacterized protein</fullName>
    </submittedName>
</protein>
<comment type="caution">
    <text evidence="2">The sequence shown here is derived from an EMBL/GenBank/DDBJ whole genome shotgun (WGS) entry which is preliminary data.</text>
</comment>
<feature type="coiled-coil region" evidence="1">
    <location>
        <begin position="433"/>
        <end position="460"/>
    </location>
</feature>
<dbReference type="EMBL" id="DYUZ01000034">
    <property type="protein sequence ID" value="HJG38085.1"/>
    <property type="molecule type" value="Genomic_DNA"/>
</dbReference>
<evidence type="ECO:0000313" key="3">
    <source>
        <dbReference type="Proteomes" id="UP000753256"/>
    </source>
</evidence>
<evidence type="ECO:0000313" key="2">
    <source>
        <dbReference type="EMBL" id="HJG38085.1"/>
    </source>
</evidence>
<accession>A0A921IXZ6</accession>
<reference evidence="2" key="1">
    <citation type="journal article" date="2021" name="PeerJ">
        <title>Extensive microbial diversity within the chicken gut microbiome revealed by metagenomics and culture.</title>
        <authorList>
            <person name="Gilroy R."/>
            <person name="Ravi A."/>
            <person name="Getino M."/>
            <person name="Pursley I."/>
            <person name="Horton D.L."/>
            <person name="Alikhan N.F."/>
            <person name="Baker D."/>
            <person name="Gharbi K."/>
            <person name="Hall N."/>
            <person name="Watson M."/>
            <person name="Adriaenssens E.M."/>
            <person name="Foster-Nyarko E."/>
            <person name="Jarju S."/>
            <person name="Secka A."/>
            <person name="Antonio M."/>
            <person name="Oren A."/>
            <person name="Chaudhuri R.R."/>
            <person name="La Ragione R."/>
            <person name="Hildebrand F."/>
            <person name="Pallen M.J."/>
        </authorList>
    </citation>
    <scope>NUCLEOTIDE SEQUENCE</scope>
    <source>
        <strain evidence="2">ChiHjej13B12-9602</strain>
    </source>
</reference>
<sequence length="576" mass="59742">MAVQIIDTVIGVRPDAQEIELLRELSGVHGRVTLVVPHAGMRDACRRALADAGAGIGIDVVTPSAWVSALWELSGDGRRIVEPAERRLVLAQLLGDASATASGGSLPFTTGSLEMLAAAARLHLPFVSSCDGASLTASEQAMLGLLSKYIRRLEELGLVELSQAAVILAHEGEGGVPGVHAVAVRALDDMPEYLLCLFDACAQTAPLAFIEDELAADVVGSLEQRFGCASVHLEQMHHSGLAGASCVDQNASGAPAATGFSSDGAATDPSGRSSAVLPGSRLEFAEIAGPSARANAYAGLIVRSVESAASPATNAAGEFLAGTTASASGAPAIAVAAPDPVAAYRMLAPRLAIHGMCSELTVRLPFEDTRAGQVLSSFEDLLRRMESEEPSSWWPAPEVPDWIRSPFSGLSHAAPRIARMLDSRLRKTRKLDAAALMAELKSLESREANRERKLAEEEGREPRSIAVAAVPEALAAGHPARALSLMAKVAAAAGAHAFGQEGRAALTAELSALDAANALMDIARRLGVSEAQALLALPGLAVGLDEVAAADAGRRCGHVLFLSAEELARRTAGTFD</sequence>
<name>A0A921IXZ6_9ACTN</name>
<reference evidence="2" key="2">
    <citation type="submission" date="2021-09" db="EMBL/GenBank/DDBJ databases">
        <authorList>
            <person name="Gilroy R."/>
        </authorList>
    </citation>
    <scope>NUCLEOTIDE SEQUENCE</scope>
    <source>
        <strain evidence="2">ChiHjej13B12-9602</strain>
    </source>
</reference>
<dbReference type="AlphaFoldDB" id="A0A921IXZ6"/>
<proteinExistence type="predicted"/>
<keyword evidence="1" id="KW-0175">Coiled coil</keyword>
<dbReference type="RefSeq" id="WP_273191210.1">
    <property type="nucleotide sequence ID" value="NZ_DYUZ01000034.1"/>
</dbReference>
<feature type="non-terminal residue" evidence="2">
    <location>
        <position position="576"/>
    </location>
</feature>
<evidence type="ECO:0000256" key="1">
    <source>
        <dbReference type="SAM" id="Coils"/>
    </source>
</evidence>
<dbReference type="Proteomes" id="UP000753256">
    <property type="component" value="Unassembled WGS sequence"/>
</dbReference>
<gene>
    <name evidence="2" type="ORF">K8V70_09580</name>
</gene>
<organism evidence="2 3">
    <name type="scientific">Enorma phocaeensis</name>
    <dbReference type="NCBI Taxonomy" id="1871019"/>
    <lineage>
        <taxon>Bacteria</taxon>
        <taxon>Bacillati</taxon>
        <taxon>Actinomycetota</taxon>
        <taxon>Coriobacteriia</taxon>
        <taxon>Coriobacteriales</taxon>
        <taxon>Coriobacteriaceae</taxon>
        <taxon>Enorma</taxon>
    </lineage>
</organism>